<dbReference type="PANTHER" id="PTHR43793">
    <property type="entry name" value="FAD SYNTHASE"/>
    <property type="match status" value="1"/>
</dbReference>
<dbReference type="EMBL" id="JAAZON010000676">
    <property type="protein sequence ID" value="NMC64450.1"/>
    <property type="molecule type" value="Genomic_DNA"/>
</dbReference>
<keyword evidence="4" id="KW-0378">Hydrolase</keyword>
<dbReference type="PANTHER" id="PTHR43793:SF2">
    <property type="entry name" value="BIFUNCTIONAL PROTEIN HLDE"/>
    <property type="match status" value="1"/>
</dbReference>
<feature type="domain" description="Cytidyltransferase-like" evidence="3">
    <location>
        <begin position="33"/>
        <end position="134"/>
    </location>
</feature>
<dbReference type="InterPro" id="IPR036412">
    <property type="entry name" value="HAD-like_sf"/>
</dbReference>
<name>A0A7X9IL66_9DELT</name>
<dbReference type="AlphaFoldDB" id="A0A7X9IL66"/>
<dbReference type="Gene3D" id="3.40.50.1000">
    <property type="entry name" value="HAD superfamily/HAD-like"/>
    <property type="match status" value="1"/>
</dbReference>
<dbReference type="InterPro" id="IPR050385">
    <property type="entry name" value="Archaeal_FAD_synthase"/>
</dbReference>
<dbReference type="NCBIfam" id="TIGR01662">
    <property type="entry name" value="HAD-SF-IIIA"/>
    <property type="match status" value="1"/>
</dbReference>
<dbReference type="InterPro" id="IPR014729">
    <property type="entry name" value="Rossmann-like_a/b/a_fold"/>
</dbReference>
<organism evidence="4 5">
    <name type="scientific">SAR324 cluster bacterium</name>
    <dbReference type="NCBI Taxonomy" id="2024889"/>
    <lineage>
        <taxon>Bacteria</taxon>
        <taxon>Deltaproteobacteria</taxon>
        <taxon>SAR324 cluster</taxon>
    </lineage>
</organism>
<evidence type="ECO:0000256" key="1">
    <source>
        <dbReference type="ARBA" id="ARBA00022679"/>
    </source>
</evidence>
<proteinExistence type="predicted"/>
<comment type="caution">
    <text evidence="4">The sequence shown here is derived from an EMBL/GenBank/DDBJ whole genome shotgun (WGS) entry which is preliminary data.</text>
</comment>
<dbReference type="NCBIfam" id="TIGR00125">
    <property type="entry name" value="cyt_tran_rel"/>
    <property type="match status" value="1"/>
</dbReference>
<accession>A0A7X9IL66</accession>
<dbReference type="InterPro" id="IPR006549">
    <property type="entry name" value="HAD-SF_hydro_IIIA"/>
</dbReference>
<evidence type="ECO:0000313" key="5">
    <source>
        <dbReference type="Proteomes" id="UP000524246"/>
    </source>
</evidence>
<dbReference type="InterPro" id="IPR023214">
    <property type="entry name" value="HAD_sf"/>
</dbReference>
<dbReference type="GO" id="GO:0016787">
    <property type="term" value="F:hydrolase activity"/>
    <property type="evidence" value="ECO:0007669"/>
    <property type="project" value="UniProtKB-KW"/>
</dbReference>
<feature type="non-terminal residue" evidence="4">
    <location>
        <position position="255"/>
    </location>
</feature>
<sequence length="255" mass="28496">MKNSPLIQKIKSREEASACVKQWQNKGEKVGFTSGSFDLLHLGHVEYLEEASRHCDRLVVAINSDASVRAYKGPKRPICDERSRLHVIASLSSVDLVFLFDETNNNTNVKVLRPDLYIKAGDYTKSRMTSADIVESQGGKVLIVPFATGYSSSGIIERILEVYGDEQPKSAPKLHYKKAPAIFIDRDGTINEEFDYIDDPKLFKLIPGAMEAIYSLESAGYRIVIVTNQPGIGFGYYSKQDFFRVNKKMLEAASA</sequence>
<dbReference type="Gene3D" id="3.40.50.620">
    <property type="entry name" value="HUPs"/>
    <property type="match status" value="1"/>
</dbReference>
<evidence type="ECO:0000313" key="4">
    <source>
        <dbReference type="EMBL" id="NMC64450.1"/>
    </source>
</evidence>
<keyword evidence="1" id="KW-0808">Transferase</keyword>
<dbReference type="Proteomes" id="UP000524246">
    <property type="component" value="Unassembled WGS sequence"/>
</dbReference>
<dbReference type="GO" id="GO:0016779">
    <property type="term" value="F:nucleotidyltransferase activity"/>
    <property type="evidence" value="ECO:0007669"/>
    <property type="project" value="UniProtKB-KW"/>
</dbReference>
<evidence type="ECO:0000259" key="3">
    <source>
        <dbReference type="Pfam" id="PF01467"/>
    </source>
</evidence>
<dbReference type="InterPro" id="IPR004821">
    <property type="entry name" value="Cyt_trans-like"/>
</dbReference>
<keyword evidence="2" id="KW-0548">Nucleotidyltransferase</keyword>
<dbReference type="SUPFAM" id="SSF56784">
    <property type="entry name" value="HAD-like"/>
    <property type="match status" value="1"/>
</dbReference>
<evidence type="ECO:0000256" key="2">
    <source>
        <dbReference type="ARBA" id="ARBA00022695"/>
    </source>
</evidence>
<protein>
    <submittedName>
        <fullName evidence="4">HAD-IIIA family hydrolase</fullName>
    </submittedName>
</protein>
<dbReference type="SUPFAM" id="SSF52374">
    <property type="entry name" value="Nucleotidylyl transferase"/>
    <property type="match status" value="1"/>
</dbReference>
<reference evidence="4 5" key="1">
    <citation type="journal article" date="2020" name="Biotechnol. Biofuels">
        <title>New insights from the biogas microbiome by comprehensive genome-resolved metagenomics of nearly 1600 species originating from multiple anaerobic digesters.</title>
        <authorList>
            <person name="Campanaro S."/>
            <person name="Treu L."/>
            <person name="Rodriguez-R L.M."/>
            <person name="Kovalovszki A."/>
            <person name="Ziels R.M."/>
            <person name="Maus I."/>
            <person name="Zhu X."/>
            <person name="Kougias P.G."/>
            <person name="Basile A."/>
            <person name="Luo G."/>
            <person name="Schluter A."/>
            <person name="Konstantinidis K.T."/>
            <person name="Angelidaki I."/>
        </authorList>
    </citation>
    <scope>NUCLEOTIDE SEQUENCE [LARGE SCALE GENOMIC DNA]</scope>
    <source>
        <strain evidence="4">AS27yjCOA_65</strain>
    </source>
</reference>
<gene>
    <name evidence="4" type="ORF">GYA55_14895</name>
</gene>
<dbReference type="Pfam" id="PF01467">
    <property type="entry name" value="CTP_transf_like"/>
    <property type="match status" value="1"/>
</dbReference>